<evidence type="ECO:0000313" key="4">
    <source>
        <dbReference type="Proteomes" id="UP001307849"/>
    </source>
</evidence>
<feature type="compositionally biased region" description="Acidic residues" evidence="1">
    <location>
        <begin position="236"/>
        <end position="249"/>
    </location>
</feature>
<accession>A0AAN8N429</accession>
<dbReference type="Proteomes" id="UP001307849">
    <property type="component" value="Unassembled WGS sequence"/>
</dbReference>
<sequence>MPIKMPPAITTLPSELVSLILTHVSLRDTLSVLQTCKSLYPPSLHHLYSTLHLCDRIPGKYRGPPCPPFIHNPLRAVGNDGCRALARTINEFEKRGEVMPGFGFIRGIVLEPEVFARSTACMTDGLLRVLGDRIEEGGVAVRWVKVSVWGSYLETSDNPPTGIERFLGILKRYSESKQADEFSIILDANFISSISQWFKPKCSLFDLIDLEKLSSLDLLIFLHDDDDDDGFRISSSDDDDDGDDDDIGDTPEHTGGSSIYEDRILETIAGKQATDLTALLTRTINLRTLKLATDNEDHQYNPPPIERMASLLNNLQTAFLGLKQLEWLYLRGEMFHPSYFITPPPKVKTLKIKCVVSVAWWRRFANAELKGVRELIIYNTGVETTSWMGELDQDDYELDKDDDEYGMTYAAIPKEFDLGSVKVEGLREFWLQGGFRPRDLGECIAKAAKGGITILGDLFAVPEGEILRGQQEGLGS</sequence>
<protein>
    <recommendedName>
        <fullName evidence="2">F-box domain-containing protein</fullName>
    </recommendedName>
</protein>
<dbReference type="InterPro" id="IPR001810">
    <property type="entry name" value="F-box_dom"/>
</dbReference>
<reference evidence="3 4" key="1">
    <citation type="submission" date="2019-10" db="EMBL/GenBank/DDBJ databases">
        <authorList>
            <person name="Palmer J.M."/>
        </authorList>
    </citation>
    <scope>NUCLEOTIDE SEQUENCE [LARGE SCALE GENOMIC DNA]</scope>
    <source>
        <strain evidence="3 4">TWF506</strain>
    </source>
</reference>
<dbReference type="PROSITE" id="PS50181">
    <property type="entry name" value="FBOX"/>
    <property type="match status" value="1"/>
</dbReference>
<organism evidence="3 4">
    <name type="scientific">Arthrobotrys conoides</name>
    <dbReference type="NCBI Taxonomy" id="74498"/>
    <lineage>
        <taxon>Eukaryota</taxon>
        <taxon>Fungi</taxon>
        <taxon>Dikarya</taxon>
        <taxon>Ascomycota</taxon>
        <taxon>Pezizomycotina</taxon>
        <taxon>Orbiliomycetes</taxon>
        <taxon>Orbiliales</taxon>
        <taxon>Orbiliaceae</taxon>
        <taxon>Arthrobotrys</taxon>
    </lineage>
</organism>
<feature type="domain" description="F-box" evidence="2">
    <location>
        <begin position="6"/>
        <end position="51"/>
    </location>
</feature>
<dbReference type="AlphaFoldDB" id="A0AAN8N429"/>
<dbReference type="EMBL" id="JAVHJM010000012">
    <property type="protein sequence ID" value="KAK6500768.1"/>
    <property type="molecule type" value="Genomic_DNA"/>
</dbReference>
<dbReference type="InterPro" id="IPR036047">
    <property type="entry name" value="F-box-like_dom_sf"/>
</dbReference>
<evidence type="ECO:0000259" key="2">
    <source>
        <dbReference type="PROSITE" id="PS50181"/>
    </source>
</evidence>
<gene>
    <name evidence="3" type="ORF">TWF506_003531</name>
</gene>
<dbReference type="SUPFAM" id="SSF81383">
    <property type="entry name" value="F-box domain"/>
    <property type="match status" value="1"/>
</dbReference>
<feature type="region of interest" description="Disordered" evidence="1">
    <location>
        <begin position="232"/>
        <end position="257"/>
    </location>
</feature>
<keyword evidence="4" id="KW-1185">Reference proteome</keyword>
<evidence type="ECO:0000256" key="1">
    <source>
        <dbReference type="SAM" id="MobiDB-lite"/>
    </source>
</evidence>
<comment type="caution">
    <text evidence="3">The sequence shown here is derived from an EMBL/GenBank/DDBJ whole genome shotgun (WGS) entry which is preliminary data.</text>
</comment>
<evidence type="ECO:0000313" key="3">
    <source>
        <dbReference type="EMBL" id="KAK6500768.1"/>
    </source>
</evidence>
<proteinExistence type="predicted"/>
<name>A0AAN8N429_9PEZI</name>